<dbReference type="Proteomes" id="UP000050509">
    <property type="component" value="Unassembled WGS sequence"/>
</dbReference>
<feature type="transmembrane region" description="Helical" evidence="1">
    <location>
        <begin position="150"/>
        <end position="178"/>
    </location>
</feature>
<proteinExistence type="predicted"/>
<keyword evidence="4" id="KW-1185">Reference proteome</keyword>
<reference evidence="3 4" key="1">
    <citation type="submission" date="2015-09" db="EMBL/GenBank/DDBJ databases">
        <title>Draft genome sequence of Kouleothrix aurantiaca JCM 19913.</title>
        <authorList>
            <person name="Hemp J."/>
        </authorList>
    </citation>
    <scope>NUCLEOTIDE SEQUENCE [LARGE SCALE GENOMIC DNA]</scope>
    <source>
        <strain evidence="3 4">COM-B</strain>
    </source>
</reference>
<sequence>MNAITSLLSAFGLSTAAGLNAYLPLLTVGLLARYTNLIQLDGTYRLLTHPVVLLIIAVLALVDFIGDKIPAVDHVLHTAGLLIAPIAGAILFLSANSANGTVSPLLAAICGILVAGATHSARATARPLATVTTAGVANPVISFMEDASALALSVLAVILPVVAFLLVVVFAVLMFWLYRRLAARRAARRT</sequence>
<dbReference type="InterPro" id="IPR025196">
    <property type="entry name" value="DUF4126"/>
</dbReference>
<name>A0A0P9CW26_9CHLR</name>
<evidence type="ECO:0000313" key="3">
    <source>
        <dbReference type="EMBL" id="KPV49817.1"/>
    </source>
</evidence>
<keyword evidence="1" id="KW-0472">Membrane</keyword>
<dbReference type="AlphaFoldDB" id="A0A0P9CW26"/>
<accession>A0A0P9CW26</accession>
<feature type="domain" description="DUF4126" evidence="2">
    <location>
        <begin position="7"/>
        <end position="180"/>
    </location>
</feature>
<evidence type="ECO:0000259" key="2">
    <source>
        <dbReference type="Pfam" id="PF13548"/>
    </source>
</evidence>
<dbReference type="Pfam" id="PF13548">
    <property type="entry name" value="DUF4126"/>
    <property type="match status" value="1"/>
</dbReference>
<dbReference type="PATRIC" id="fig|186479.3.peg.2813"/>
<evidence type="ECO:0000256" key="1">
    <source>
        <dbReference type="SAM" id="Phobius"/>
    </source>
</evidence>
<keyword evidence="1" id="KW-0812">Transmembrane</keyword>
<feature type="transmembrane region" description="Helical" evidence="1">
    <location>
        <begin position="42"/>
        <end position="62"/>
    </location>
</feature>
<protein>
    <recommendedName>
        <fullName evidence="2">DUF4126 domain-containing protein</fullName>
    </recommendedName>
</protein>
<comment type="caution">
    <text evidence="3">The sequence shown here is derived from an EMBL/GenBank/DDBJ whole genome shotgun (WGS) entry which is preliminary data.</text>
</comment>
<evidence type="ECO:0000313" key="4">
    <source>
        <dbReference type="Proteomes" id="UP000050509"/>
    </source>
</evidence>
<organism evidence="3 4">
    <name type="scientific">Kouleothrix aurantiaca</name>
    <dbReference type="NCBI Taxonomy" id="186479"/>
    <lineage>
        <taxon>Bacteria</taxon>
        <taxon>Bacillati</taxon>
        <taxon>Chloroflexota</taxon>
        <taxon>Chloroflexia</taxon>
        <taxon>Chloroflexales</taxon>
        <taxon>Roseiflexineae</taxon>
        <taxon>Roseiflexaceae</taxon>
        <taxon>Kouleothrix</taxon>
    </lineage>
</organism>
<dbReference type="EMBL" id="LJCR01001732">
    <property type="protein sequence ID" value="KPV49817.1"/>
    <property type="molecule type" value="Genomic_DNA"/>
</dbReference>
<keyword evidence="1" id="KW-1133">Transmembrane helix</keyword>
<gene>
    <name evidence="3" type="ORF">SE17_30470</name>
</gene>
<feature type="transmembrane region" description="Helical" evidence="1">
    <location>
        <begin position="101"/>
        <end position="118"/>
    </location>
</feature>
<feature type="transmembrane region" description="Helical" evidence="1">
    <location>
        <begin position="74"/>
        <end position="95"/>
    </location>
</feature>